<dbReference type="Pfam" id="PF17829">
    <property type="entry name" value="GH115_C"/>
    <property type="match status" value="1"/>
</dbReference>
<organism evidence="5 6">
    <name type="scientific">Microbulbifer halophilus</name>
    <dbReference type="NCBI Taxonomy" id="453963"/>
    <lineage>
        <taxon>Bacteria</taxon>
        <taxon>Pseudomonadati</taxon>
        <taxon>Pseudomonadota</taxon>
        <taxon>Gammaproteobacteria</taxon>
        <taxon>Cellvibrionales</taxon>
        <taxon>Microbulbiferaceae</taxon>
        <taxon>Microbulbifer</taxon>
    </lineage>
</organism>
<sequence>MKSSIFSLPRLLITLATLLLAGRAAALGEPAFITDSPGENAVRIVEGESAASLYRDTNADSAIAIALDNLQRDIRRVTGEKPRLVTDAQNLGKQAIIVGEIGTSPLIDRLIAQGKIDASEIKGQWEGYLIRAVSNPLDGVEQALVVAGNDRRGTAYGLYTISEQIGVSPWYWWADVPVEKSENLFAKADTRITDRPAVKYRGIFLNDEAPALTGWVQEKFGDYNHEFYEHVFELLMRLKANYLWPAMWNNAFNDDDPQNMVRAHAYGIVMGTSHHEPMMRADKEWNRHGEGDWDYATNPQNLYDFWREGAERNRPYGSIYTLGMRGQEDTPMSEEQNIDLLETIVDDQREILKDVFDDRDITQVPQVWALYKEVQGYYEDGMRVPDDVTLLWADDNWGNIRRLPTPDERDRSGGAGVYYHFDYVGGPRSYRWMNVTPIAKIWEQMNLAYRYDARRIWIVNVGDLKPQEFPTEFFLRMAWDPADWPKERLEEFGQLWAEREFGPEHAAEIENLVTGYSRHNGRRKPELMGPDTYSQLHYREADRISAELIDMTEKAEAIYRELDDDYRDAFFQLVQHPVEATRTVSELYNATAKNRLYAQQGRAQADDYAQRARALFEADAALADRYHRINGGKWNHFMDQTHIGYTHWNNPPRNTMPVTYDYQPHDAADMGVAVEGSAKFWPASGDLALPQFSPYGPQDHYIDVFNRGNAPFDFSAAPSADWIRVSKTEGAVEVGERLQVSIDWKTAPVGRSEGSIKIEGTGWGGANIAIDAFQPDRNTRENIHGFVEADGHIAIEAANFSRSGKADSGTGWEEIEQHGRTQSSISVFPVGDRRYEKITDAPWVEYDLYLFSEGPIRIEGIFAPSLDFAPDRGLRYAVSIDGGEPQVIDILQDDSKSAWAEAVRNGVRRADSEHTIEKAGPHKLRIYALDPGITLQKLIVDTGGLRQSYLGPPQSRHIAR</sequence>
<feature type="signal peptide" evidence="2">
    <location>
        <begin position="1"/>
        <end position="26"/>
    </location>
</feature>
<evidence type="ECO:0000259" key="4">
    <source>
        <dbReference type="Pfam" id="PF17829"/>
    </source>
</evidence>
<dbReference type="SUPFAM" id="SSF55545">
    <property type="entry name" value="beta-N-acetylhexosaminidase-like domain"/>
    <property type="match status" value="1"/>
</dbReference>
<feature type="domain" description="Gylcosyl hydrolase 115 C-terminal" evidence="4">
    <location>
        <begin position="785"/>
        <end position="954"/>
    </location>
</feature>
<dbReference type="Gene3D" id="3.30.379.10">
    <property type="entry name" value="Chitobiase/beta-hexosaminidase domain 2-like"/>
    <property type="match status" value="1"/>
</dbReference>
<dbReference type="RefSeq" id="WP_265720844.1">
    <property type="nucleotide sequence ID" value="NZ_JAPIVK010000006.1"/>
</dbReference>
<dbReference type="PANTHER" id="PTHR37842:SF2">
    <property type="entry name" value="GYLCOSYL HYDROLASE 115 C-TERMINAL DOMAIN-CONTAINING PROTEIN"/>
    <property type="match status" value="1"/>
</dbReference>
<dbReference type="Gene3D" id="3.20.20.520">
    <property type="entry name" value="Glycosyl hydrolase family 115"/>
    <property type="match status" value="1"/>
</dbReference>
<dbReference type="Gene3D" id="1.20.58.2150">
    <property type="match status" value="1"/>
</dbReference>
<dbReference type="InterPro" id="IPR042301">
    <property type="entry name" value="GH115_sf"/>
</dbReference>
<dbReference type="Gene3D" id="2.60.120.1620">
    <property type="match status" value="1"/>
</dbReference>
<reference evidence="6" key="1">
    <citation type="journal article" date="2019" name="Int. J. Syst. Evol. Microbiol.">
        <title>The Global Catalogue of Microorganisms (GCM) 10K type strain sequencing project: providing services to taxonomists for standard genome sequencing and annotation.</title>
        <authorList>
            <consortium name="The Broad Institute Genomics Platform"/>
            <consortium name="The Broad Institute Genome Sequencing Center for Infectious Disease"/>
            <person name="Wu L."/>
            <person name="Ma J."/>
        </authorList>
    </citation>
    <scope>NUCLEOTIDE SEQUENCE [LARGE SCALE GENOMIC DNA]</scope>
    <source>
        <strain evidence="6">KCTC 12848</strain>
    </source>
</reference>
<evidence type="ECO:0000259" key="3">
    <source>
        <dbReference type="Pfam" id="PF03648"/>
    </source>
</evidence>
<dbReference type="InterPro" id="IPR029018">
    <property type="entry name" value="Hex-like_dom2"/>
</dbReference>
<keyword evidence="2" id="KW-0732">Signal</keyword>
<evidence type="ECO:0000256" key="2">
    <source>
        <dbReference type="SAM" id="SignalP"/>
    </source>
</evidence>
<evidence type="ECO:0000313" key="5">
    <source>
        <dbReference type="EMBL" id="MFD2309365.1"/>
    </source>
</evidence>
<dbReference type="InterPro" id="IPR005154">
    <property type="entry name" value="Glyco_hydro_67_aGlcAse_N"/>
</dbReference>
<dbReference type="Pfam" id="PF03648">
    <property type="entry name" value="Glyco_hydro_67N"/>
    <property type="match status" value="1"/>
</dbReference>
<feature type="chain" id="PRO_5045340172" evidence="2">
    <location>
        <begin position="27"/>
        <end position="960"/>
    </location>
</feature>
<protein>
    <submittedName>
        <fullName evidence="5">Glycosyl hydrolase 115 family protein</fullName>
    </submittedName>
</protein>
<proteinExistence type="predicted"/>
<dbReference type="EMBL" id="JBHUJD010000003">
    <property type="protein sequence ID" value="MFD2309365.1"/>
    <property type="molecule type" value="Genomic_DNA"/>
</dbReference>
<name>A0ABW5EAE3_9GAMM</name>
<dbReference type="InterPro" id="IPR031924">
    <property type="entry name" value="GH115"/>
</dbReference>
<dbReference type="Pfam" id="PF15979">
    <property type="entry name" value="Glyco_hydro_115"/>
    <property type="match status" value="1"/>
</dbReference>
<dbReference type="PANTHER" id="PTHR37842">
    <property type="match status" value="1"/>
</dbReference>
<dbReference type="InterPro" id="IPR041437">
    <property type="entry name" value="GH115_C"/>
</dbReference>
<keyword evidence="1 5" id="KW-0378">Hydrolase</keyword>
<dbReference type="Proteomes" id="UP001597425">
    <property type="component" value="Unassembled WGS sequence"/>
</dbReference>
<accession>A0ABW5EAE3</accession>
<feature type="domain" description="Alpha glucuronidase N-terminal" evidence="3">
    <location>
        <begin position="57"/>
        <end position="160"/>
    </location>
</feature>
<evidence type="ECO:0000256" key="1">
    <source>
        <dbReference type="ARBA" id="ARBA00022801"/>
    </source>
</evidence>
<comment type="caution">
    <text evidence="5">The sequence shown here is derived from an EMBL/GenBank/DDBJ whole genome shotgun (WGS) entry which is preliminary data.</text>
</comment>
<dbReference type="GO" id="GO:0016787">
    <property type="term" value="F:hydrolase activity"/>
    <property type="evidence" value="ECO:0007669"/>
    <property type="project" value="UniProtKB-KW"/>
</dbReference>
<evidence type="ECO:0000313" key="6">
    <source>
        <dbReference type="Proteomes" id="UP001597425"/>
    </source>
</evidence>
<keyword evidence="6" id="KW-1185">Reference proteome</keyword>
<gene>
    <name evidence="5" type="ORF">ACFSKX_02960</name>
</gene>